<dbReference type="PANTHER" id="PTHR13355">
    <property type="entry name" value="GLUCOSAMINE 6-PHOSPHATE N-ACETYLTRANSFERASE"/>
    <property type="match status" value="1"/>
</dbReference>
<dbReference type="PROSITE" id="PS51186">
    <property type="entry name" value="GNAT"/>
    <property type="match status" value="1"/>
</dbReference>
<dbReference type="GO" id="GO:0004343">
    <property type="term" value="F:glucosamine 6-phosphate N-acetyltransferase activity"/>
    <property type="evidence" value="ECO:0007669"/>
    <property type="project" value="TreeGrafter"/>
</dbReference>
<dbReference type="InterPro" id="IPR000182">
    <property type="entry name" value="GNAT_dom"/>
</dbReference>
<proteinExistence type="predicted"/>
<organism evidence="2 3">
    <name type="scientific">Paenibacillus larvae</name>
    <dbReference type="NCBI Taxonomy" id="1464"/>
    <lineage>
        <taxon>Bacteria</taxon>
        <taxon>Bacillati</taxon>
        <taxon>Bacillota</taxon>
        <taxon>Bacilli</taxon>
        <taxon>Bacillales</taxon>
        <taxon>Paenibacillaceae</taxon>
        <taxon>Paenibacillus</taxon>
    </lineage>
</organism>
<sequence length="147" mass="16923">MCMKFIRVESMEQLEACLVIRREVFVSEQQVLLEEEFDDFDHTPESCHHVLIEIDGDYAGAARWRAYDSSTAKLQRIAVRKKYRGQGLGRVLVLGMEDQAHDAGYEYAVLDAQCQAEKFYQKLGYETLPIEPFYDAGILHVRMAKAL</sequence>
<dbReference type="GeneID" id="64219597"/>
<feature type="domain" description="N-acetyltransferase" evidence="1">
    <location>
        <begin position="4"/>
        <end position="147"/>
    </location>
</feature>
<dbReference type="AlphaFoldDB" id="A0AAP5JWD7"/>
<dbReference type="Gene3D" id="3.40.630.30">
    <property type="match status" value="1"/>
</dbReference>
<dbReference type="EMBL" id="JARQGV010000004">
    <property type="protein sequence ID" value="MDT2253218.1"/>
    <property type="molecule type" value="Genomic_DNA"/>
</dbReference>
<dbReference type="Pfam" id="PF13673">
    <property type="entry name" value="Acetyltransf_10"/>
    <property type="match status" value="1"/>
</dbReference>
<dbReference type="InterPro" id="IPR016181">
    <property type="entry name" value="Acyl_CoA_acyltransferase"/>
</dbReference>
<dbReference type="SUPFAM" id="SSF55729">
    <property type="entry name" value="Acyl-CoA N-acyltransferases (Nat)"/>
    <property type="match status" value="1"/>
</dbReference>
<reference evidence="2" key="2">
    <citation type="submission" date="2023-03" db="EMBL/GenBank/DDBJ databases">
        <authorList>
            <person name="Obshta O."/>
            <person name="Zabrodski M.W."/>
            <person name="Soomro T."/>
            <person name="Wilson G."/>
            <person name="Masood F."/>
            <person name="Thebeau J."/>
            <person name="Bezerra Da Silva M.C."/>
            <person name="Raza F."/>
            <person name="Biganski S."/>
            <person name="Jose M."/>
            <person name="Camilli M."/>
            <person name="Kozii I.V."/>
            <person name="Kozii R.V."/>
            <person name="Simko E."/>
            <person name="Wood S.C."/>
        </authorList>
    </citation>
    <scope>NUCLEOTIDE SEQUENCE</scope>
    <source>
        <strain evidence="2">PL001</strain>
    </source>
</reference>
<name>A0AAP5JWD7_9BACL</name>
<evidence type="ECO:0000313" key="2">
    <source>
        <dbReference type="EMBL" id="MDT2253218.1"/>
    </source>
</evidence>
<dbReference type="RefSeq" id="WP_096761174.1">
    <property type="nucleotide sequence ID" value="NZ_CBCRXL010000035.1"/>
</dbReference>
<evidence type="ECO:0000259" key="1">
    <source>
        <dbReference type="PROSITE" id="PS51186"/>
    </source>
</evidence>
<dbReference type="EC" id="2.3.1.-" evidence="2"/>
<protein>
    <submittedName>
        <fullName evidence="2">GNAT family N-acetyltransferase</fullName>
        <ecNumber evidence="2">2.3.1.-</ecNumber>
    </submittedName>
</protein>
<gene>
    <name evidence="2" type="ORF">P7H09_18730</name>
</gene>
<keyword evidence="2" id="KW-0012">Acyltransferase</keyword>
<dbReference type="CDD" id="cd04301">
    <property type="entry name" value="NAT_SF"/>
    <property type="match status" value="1"/>
</dbReference>
<keyword evidence="2" id="KW-0808">Transferase</keyword>
<evidence type="ECO:0000313" key="3">
    <source>
        <dbReference type="Proteomes" id="UP001259239"/>
    </source>
</evidence>
<reference evidence="2" key="1">
    <citation type="journal article" date="2023" name="J. Vet. Diagn. Invest.">
        <title>Oxytetracycline-resistant Paenibacillus larvae identified in commercial beekeeping operations in Saskatchewan using pooled honey sampling.</title>
        <authorList>
            <person name="Obshta O."/>
            <person name="Zabrodski M.W."/>
            <person name="Soomro T."/>
            <person name="Wilson G."/>
            <person name="Masood F."/>
            <person name="Thebeau J."/>
            <person name="Silva M.C.B."/>
            <person name="Biganski S."/>
            <person name="Kozii I.V."/>
            <person name="Koziy R.V."/>
            <person name="Raza M.F."/>
            <person name="Jose M.S."/>
            <person name="Simko E."/>
            <person name="Wood S.C."/>
        </authorList>
    </citation>
    <scope>NUCLEOTIDE SEQUENCE</scope>
    <source>
        <strain evidence="2">PL001</strain>
    </source>
</reference>
<dbReference type="Proteomes" id="UP001259239">
    <property type="component" value="Unassembled WGS sequence"/>
</dbReference>
<dbReference type="PANTHER" id="PTHR13355:SF11">
    <property type="entry name" value="GLUCOSAMINE 6-PHOSPHATE N-ACETYLTRANSFERASE"/>
    <property type="match status" value="1"/>
</dbReference>
<accession>A0AAP5JWD7</accession>
<comment type="caution">
    <text evidence="2">The sequence shown here is derived from an EMBL/GenBank/DDBJ whole genome shotgun (WGS) entry which is preliminary data.</text>
</comment>
<dbReference type="InterPro" id="IPR039143">
    <property type="entry name" value="GNPNAT1-like"/>
</dbReference>